<accession>A0A7C3GFW6</accession>
<feature type="transmembrane region" description="Helical" evidence="1">
    <location>
        <begin position="31"/>
        <end position="55"/>
    </location>
</feature>
<keyword evidence="1" id="KW-1133">Transmembrane helix</keyword>
<keyword evidence="1" id="KW-0812">Transmembrane</keyword>
<dbReference type="EMBL" id="DRMH01000014">
    <property type="protein sequence ID" value="HFC97099.1"/>
    <property type="molecule type" value="Genomic_DNA"/>
</dbReference>
<evidence type="ECO:0000256" key="1">
    <source>
        <dbReference type="SAM" id="Phobius"/>
    </source>
</evidence>
<organism evidence="3">
    <name type="scientific">Thermosulfurimonas dismutans</name>
    <dbReference type="NCBI Taxonomy" id="999894"/>
    <lineage>
        <taxon>Bacteria</taxon>
        <taxon>Pseudomonadati</taxon>
        <taxon>Thermodesulfobacteriota</taxon>
        <taxon>Thermodesulfobacteria</taxon>
        <taxon>Thermodesulfobacteriales</taxon>
        <taxon>Thermodesulfobacteriaceae</taxon>
        <taxon>Thermosulfurimonas</taxon>
    </lineage>
</organism>
<keyword evidence="1" id="KW-0472">Membrane</keyword>
<evidence type="ECO:0000259" key="2">
    <source>
        <dbReference type="Pfam" id="PF11127"/>
    </source>
</evidence>
<gene>
    <name evidence="3" type="ORF">ENJ40_01390</name>
</gene>
<reference evidence="3" key="1">
    <citation type="journal article" date="2020" name="mSystems">
        <title>Genome- and Community-Level Interaction Insights into Carbon Utilization and Element Cycling Functions of Hydrothermarchaeota in Hydrothermal Sediment.</title>
        <authorList>
            <person name="Zhou Z."/>
            <person name="Liu Y."/>
            <person name="Xu W."/>
            <person name="Pan J."/>
            <person name="Luo Z.H."/>
            <person name="Li M."/>
        </authorList>
    </citation>
    <scope>NUCLEOTIDE SEQUENCE [LARGE SCALE GENOMIC DNA]</scope>
    <source>
        <strain evidence="3">HyVt-483</strain>
    </source>
</reference>
<feature type="transmembrane region" description="Helical" evidence="1">
    <location>
        <begin position="9"/>
        <end position="25"/>
    </location>
</feature>
<sequence length="61" mass="7226">MKALRAQRVLMGLILLAGLLLYRSGHEWGEYIIWFVALMSIFSAIINFCPSEWFFRKIFKE</sequence>
<dbReference type="Pfam" id="PF11127">
    <property type="entry name" value="YgaP-like_TM"/>
    <property type="match status" value="1"/>
</dbReference>
<name>A0A7C3GFW6_9BACT</name>
<protein>
    <submittedName>
        <fullName evidence="3">DUF2892 domain-containing protein</fullName>
    </submittedName>
</protein>
<dbReference type="Proteomes" id="UP000886043">
    <property type="component" value="Unassembled WGS sequence"/>
</dbReference>
<feature type="domain" description="Inner membrane protein YgaP-like transmembrane" evidence="2">
    <location>
        <begin position="5"/>
        <end position="55"/>
    </location>
</feature>
<comment type="caution">
    <text evidence="3">The sequence shown here is derived from an EMBL/GenBank/DDBJ whole genome shotgun (WGS) entry which is preliminary data.</text>
</comment>
<proteinExistence type="predicted"/>
<dbReference type="AlphaFoldDB" id="A0A7C3GFW6"/>
<dbReference type="InterPro" id="IPR021309">
    <property type="entry name" value="YgaP-like_TM"/>
</dbReference>
<evidence type="ECO:0000313" key="3">
    <source>
        <dbReference type="EMBL" id="HFC97099.1"/>
    </source>
</evidence>
<dbReference type="Gene3D" id="6.10.140.1340">
    <property type="match status" value="1"/>
</dbReference>